<keyword evidence="9 13" id="KW-0676">Redox-active center</keyword>
<keyword evidence="8" id="KW-1015">Disulfide bond</keyword>
<dbReference type="PROSITE" id="PS00076">
    <property type="entry name" value="PYRIDINE_REDOX_1"/>
    <property type="match status" value="1"/>
</dbReference>
<feature type="disulfide bond" description="Redox-active" evidence="12">
    <location>
        <begin position="45"/>
        <end position="50"/>
    </location>
</feature>
<reference evidence="16" key="1">
    <citation type="journal article" date="2020" name="J. Eukaryot. Microbiol.">
        <title>De novo Sequencing, Assembly and Annotation of the Transcriptome for the Free-Living Testate Amoeba Arcella intermedia.</title>
        <authorList>
            <person name="Ribeiro G.M."/>
            <person name="Porfirio-Sousa A.L."/>
            <person name="Maurer-Alcala X.X."/>
            <person name="Katz L.A."/>
            <person name="Lahr D.J.G."/>
        </authorList>
    </citation>
    <scope>NUCLEOTIDE SEQUENCE</scope>
</reference>
<feature type="domain" description="Pyridine nucleotide-disulphide oxidoreductase dimerisation" evidence="14">
    <location>
        <begin position="350"/>
        <end position="460"/>
    </location>
</feature>
<keyword evidence="11" id="KW-0547">Nucleotide-binding</keyword>
<dbReference type="InterPro" id="IPR006338">
    <property type="entry name" value="Thioredoxin/glutathione_Rdtase"/>
</dbReference>
<dbReference type="GO" id="GO:0034599">
    <property type="term" value="P:cellular response to oxidative stress"/>
    <property type="evidence" value="ECO:0007669"/>
    <property type="project" value="TreeGrafter"/>
</dbReference>
<dbReference type="PANTHER" id="PTHR42737:SF8">
    <property type="entry name" value="THIOREDOXIN-DISULFIDE REDUCTASE"/>
    <property type="match status" value="1"/>
</dbReference>
<evidence type="ECO:0000256" key="6">
    <source>
        <dbReference type="ARBA" id="ARBA00022933"/>
    </source>
</evidence>
<dbReference type="GO" id="GO:0004791">
    <property type="term" value="F:thioredoxin-disulfide reductase (NADPH) activity"/>
    <property type="evidence" value="ECO:0007669"/>
    <property type="project" value="UniProtKB-EC"/>
</dbReference>
<evidence type="ECO:0000256" key="8">
    <source>
        <dbReference type="ARBA" id="ARBA00023157"/>
    </source>
</evidence>
<keyword evidence="6" id="KW-0712">Selenocysteine</keyword>
<dbReference type="NCBIfam" id="TIGR01438">
    <property type="entry name" value="TGR"/>
    <property type="match status" value="1"/>
</dbReference>
<dbReference type="PIRSF" id="PIRSF000350">
    <property type="entry name" value="Mercury_reductase_MerA"/>
    <property type="match status" value="1"/>
</dbReference>
<dbReference type="PRINTS" id="PR00368">
    <property type="entry name" value="FADPNR"/>
</dbReference>
<feature type="domain" description="FAD/NAD(P)-binding" evidence="15">
    <location>
        <begin position="2"/>
        <end position="330"/>
    </location>
</feature>
<dbReference type="Pfam" id="PF02852">
    <property type="entry name" value="Pyr_redox_dim"/>
    <property type="match status" value="1"/>
</dbReference>
<dbReference type="InterPro" id="IPR036188">
    <property type="entry name" value="FAD/NAD-bd_sf"/>
</dbReference>
<dbReference type="InterPro" id="IPR001100">
    <property type="entry name" value="Pyr_nuc-diS_OxRdtase"/>
</dbReference>
<comment type="cofactor">
    <cofactor evidence="11">
        <name>FAD</name>
        <dbReference type="ChEBI" id="CHEBI:57692"/>
    </cofactor>
    <text evidence="11">Binds 1 FAD per subunit.</text>
</comment>
<feature type="binding site" evidence="11">
    <location>
        <position position="54"/>
    </location>
    <ligand>
        <name>FAD</name>
        <dbReference type="ChEBI" id="CHEBI:57692"/>
    </ligand>
</feature>
<evidence type="ECO:0000313" key="16">
    <source>
        <dbReference type="EMBL" id="NDV31268.1"/>
    </source>
</evidence>
<evidence type="ECO:0000256" key="9">
    <source>
        <dbReference type="ARBA" id="ARBA00023284"/>
    </source>
</evidence>
<protein>
    <recommendedName>
        <fullName evidence="2">thioredoxin-disulfide reductase (NADPH)</fullName>
        <ecNumber evidence="2">1.8.1.9</ecNumber>
    </recommendedName>
</protein>
<feature type="binding site" evidence="11">
    <location>
        <position position="314"/>
    </location>
    <ligand>
        <name>FAD</name>
        <dbReference type="ChEBI" id="CHEBI:57692"/>
    </ligand>
</feature>
<evidence type="ECO:0000256" key="4">
    <source>
        <dbReference type="ARBA" id="ARBA00022827"/>
    </source>
</evidence>
<evidence type="ECO:0000256" key="10">
    <source>
        <dbReference type="PIRSR" id="PIRSR000350-2"/>
    </source>
</evidence>
<dbReference type="PRINTS" id="PR00411">
    <property type="entry name" value="PNDRDTASEI"/>
</dbReference>
<dbReference type="Gene3D" id="3.30.390.30">
    <property type="match status" value="1"/>
</dbReference>
<organism evidence="16">
    <name type="scientific">Arcella intermedia</name>
    <dbReference type="NCBI Taxonomy" id="1963864"/>
    <lineage>
        <taxon>Eukaryota</taxon>
        <taxon>Amoebozoa</taxon>
        <taxon>Tubulinea</taxon>
        <taxon>Elardia</taxon>
        <taxon>Arcellinida</taxon>
        <taxon>Sphaerothecina</taxon>
        <taxon>Arcellidae</taxon>
        <taxon>Arcella</taxon>
    </lineage>
</organism>
<dbReference type="GO" id="GO:0050660">
    <property type="term" value="F:flavin adenine dinucleotide binding"/>
    <property type="evidence" value="ECO:0007669"/>
    <property type="project" value="InterPro"/>
</dbReference>
<dbReference type="GO" id="GO:0045454">
    <property type="term" value="P:cell redox homeostasis"/>
    <property type="evidence" value="ECO:0007669"/>
    <property type="project" value="InterPro"/>
</dbReference>
<keyword evidence="5" id="KW-0521">NADP</keyword>
<dbReference type="InterPro" id="IPR004099">
    <property type="entry name" value="Pyr_nucl-diS_OxRdtase_dimer"/>
</dbReference>
<dbReference type="PANTHER" id="PTHR42737">
    <property type="entry name" value="GLUTATHIONE REDUCTASE"/>
    <property type="match status" value="1"/>
</dbReference>
<comment type="similarity">
    <text evidence="1 13">Belongs to the class-I pyridine nucleotide-disulfide oxidoreductase family.</text>
</comment>
<dbReference type="InterPro" id="IPR023753">
    <property type="entry name" value="FAD/NAD-binding_dom"/>
</dbReference>
<evidence type="ECO:0000256" key="1">
    <source>
        <dbReference type="ARBA" id="ARBA00007532"/>
    </source>
</evidence>
<evidence type="ECO:0000256" key="2">
    <source>
        <dbReference type="ARBA" id="ARBA00012610"/>
    </source>
</evidence>
<keyword evidence="11" id="KW-0520">NAD</keyword>
<evidence type="ECO:0000256" key="7">
    <source>
        <dbReference type="ARBA" id="ARBA00023002"/>
    </source>
</evidence>
<dbReference type="GO" id="GO:0004362">
    <property type="term" value="F:glutathione-disulfide reductase (NADPH) activity"/>
    <property type="evidence" value="ECO:0007669"/>
    <property type="project" value="TreeGrafter"/>
</dbReference>
<dbReference type="InterPro" id="IPR046952">
    <property type="entry name" value="GSHR/TRXR-like"/>
</dbReference>
<evidence type="ECO:0000259" key="14">
    <source>
        <dbReference type="Pfam" id="PF02852"/>
    </source>
</evidence>
<evidence type="ECO:0000256" key="3">
    <source>
        <dbReference type="ARBA" id="ARBA00022630"/>
    </source>
</evidence>
<evidence type="ECO:0000256" key="5">
    <source>
        <dbReference type="ARBA" id="ARBA00022857"/>
    </source>
</evidence>
<dbReference type="SUPFAM" id="SSF55424">
    <property type="entry name" value="FAD/NAD-linked reductases, dimerisation (C-terminal) domain"/>
    <property type="match status" value="1"/>
</dbReference>
<feature type="binding site" evidence="11">
    <location>
        <begin position="183"/>
        <end position="190"/>
    </location>
    <ligand>
        <name>NAD(+)</name>
        <dbReference type="ChEBI" id="CHEBI:57540"/>
    </ligand>
</feature>
<evidence type="ECO:0000256" key="12">
    <source>
        <dbReference type="PIRSR" id="PIRSR000350-4"/>
    </source>
</evidence>
<dbReference type="FunFam" id="3.30.390.30:FF:000004">
    <property type="entry name" value="Thioredoxin reductase 1, cytoplasmic"/>
    <property type="match status" value="1"/>
</dbReference>
<dbReference type="GO" id="GO:0005829">
    <property type="term" value="C:cytosol"/>
    <property type="evidence" value="ECO:0007669"/>
    <property type="project" value="TreeGrafter"/>
</dbReference>
<evidence type="ECO:0000256" key="11">
    <source>
        <dbReference type="PIRSR" id="PIRSR000350-3"/>
    </source>
</evidence>
<name>A0A6B2L328_9EUKA</name>
<evidence type="ECO:0000256" key="13">
    <source>
        <dbReference type="RuleBase" id="RU003691"/>
    </source>
</evidence>
<dbReference type="SUPFAM" id="SSF51905">
    <property type="entry name" value="FAD/NAD(P)-binding domain"/>
    <property type="match status" value="1"/>
</dbReference>
<dbReference type="Pfam" id="PF07992">
    <property type="entry name" value="Pyr_redox_2"/>
    <property type="match status" value="1"/>
</dbReference>
<dbReference type="AlphaFoldDB" id="A0A6B2L328"/>
<dbReference type="EMBL" id="GIBP01002299">
    <property type="protein sequence ID" value="NDV31268.1"/>
    <property type="molecule type" value="Transcribed_RNA"/>
</dbReference>
<sequence length="477" mass="52025">MIVVGGGSGGLAAAKEAVAHQKRVAVCDFVTPSPQGTTWGLGGTCVNVGCIPKKLMHQAALLGESAKDATHFGWNIDASNLKINWSKLVEEVQSHIKSLNFGYKSQLKSENVTYWNEYASFVDPHTIKTVNKKGQQTLRTAENFIIAVGGRPSLPSIPGIEHCITSDDIFSLPRDPGKTLVIGASYVALECAGFLSGFGYDTTVMVRSILLRGFDQEIAEMIGYYMQDHGTKLIRPAIPTQIVKLPDGRLEVTYSRDSKEEKEVFDTVLVATGRYAVTEGLKLKELGVKTSSSHKIYTNEKDETAVPHIHAIGDCVVGKPELTPTAIQAGKLLSKRLFGQSTKLMDYHLVPTTVFTPLEYGTIGLAEEQAIEKYGADNIEVYHAHFQPLEQTIPHRLQNDCYAKLVCNKKENERIVGFHVLSPNAGEITQGFTTALRLGATKADIDDTVGIHPVTAENLVLLNITKRSGKDPMKTGC</sequence>
<keyword evidence="4 11" id="KW-0274">FAD</keyword>
<keyword evidence="3 13" id="KW-0285">Flavoprotein</keyword>
<dbReference type="FunFam" id="3.50.50.60:FF:000190">
    <property type="entry name" value="Thioredoxin reductase"/>
    <property type="match status" value="1"/>
</dbReference>
<evidence type="ECO:0000259" key="15">
    <source>
        <dbReference type="Pfam" id="PF07992"/>
    </source>
</evidence>
<proteinExistence type="inferred from homology"/>
<dbReference type="GO" id="GO:0005739">
    <property type="term" value="C:mitochondrion"/>
    <property type="evidence" value="ECO:0007669"/>
    <property type="project" value="TreeGrafter"/>
</dbReference>
<dbReference type="InterPro" id="IPR016156">
    <property type="entry name" value="FAD/NAD-linked_Rdtase_dimer_sf"/>
</dbReference>
<dbReference type="GO" id="GO:0006749">
    <property type="term" value="P:glutathione metabolic process"/>
    <property type="evidence" value="ECO:0007669"/>
    <property type="project" value="TreeGrafter"/>
</dbReference>
<dbReference type="Gene3D" id="3.50.50.60">
    <property type="entry name" value="FAD/NAD(P)-binding domain"/>
    <property type="match status" value="2"/>
</dbReference>
<feature type="active site" description="Proton acceptor" evidence="10">
    <location>
        <position position="452"/>
    </location>
</feature>
<keyword evidence="7 13" id="KW-0560">Oxidoreductase</keyword>
<accession>A0A6B2L328</accession>
<dbReference type="EC" id="1.8.1.9" evidence="2"/>
<feature type="binding site" evidence="11">
    <location>
        <position position="273"/>
    </location>
    <ligand>
        <name>NAD(+)</name>
        <dbReference type="ChEBI" id="CHEBI:57540"/>
    </ligand>
</feature>
<dbReference type="InterPro" id="IPR012999">
    <property type="entry name" value="Pyr_OxRdtase_I_AS"/>
</dbReference>